<dbReference type="InterPro" id="IPR045079">
    <property type="entry name" value="Oxoprolinase-like"/>
</dbReference>
<feature type="compositionally biased region" description="Gly residues" evidence="2">
    <location>
        <begin position="696"/>
        <end position="705"/>
    </location>
</feature>
<evidence type="ECO:0008006" key="9">
    <source>
        <dbReference type="Google" id="ProtNLM"/>
    </source>
</evidence>
<evidence type="ECO:0000259" key="5">
    <source>
        <dbReference type="Pfam" id="PF05378"/>
    </source>
</evidence>
<organism evidence="7 8">
    <name type="scientific">Nannochloropsis salina CCMP1776</name>
    <dbReference type="NCBI Taxonomy" id="1027361"/>
    <lineage>
        <taxon>Eukaryota</taxon>
        <taxon>Sar</taxon>
        <taxon>Stramenopiles</taxon>
        <taxon>Ochrophyta</taxon>
        <taxon>Eustigmatophyceae</taxon>
        <taxon>Eustigmatales</taxon>
        <taxon>Monodopsidaceae</taxon>
        <taxon>Microchloropsis</taxon>
        <taxon>Microchloropsis salina</taxon>
    </lineage>
</organism>
<evidence type="ECO:0000256" key="1">
    <source>
        <dbReference type="ARBA" id="ARBA00010403"/>
    </source>
</evidence>
<sequence>MAGNRPDDNYRLGIDVGGSFTDLLLINVRTSAIAAKAKVPSTPHDPSEGVLNGIKKICKLAGVSMSQVQHVLHGTTVATNAVLEGKGVKVGLITTEGYRQILHIDRSFVPGGLAAFIVWNKGPLLAPLEATVEVKERIDADGMVVRPLDEGDLRRQIATLKREKVQAVTVCLMNAYVSAAHEECVRRVLTEEMPGIPVSLSSEVLPEMYEYERALTTVANSYIRPNVATYLGNLQRAIPGSKLSILRSDGGLSSEENACRFPVNLLMSGPAGGVTGALWISEKVGYKNLLSLDVGGTSADVALIEGGVPKRRKETRVGDVTVRAQALDVHTVGAGGGSIAHVPQLTSALRVGPESAGAMPGPACYGHGGTAPTVTDANVVLGYLPSALLGGEFKLDVAASQKAVGEVAAKLGMSVLDAARGIIDIVNEKMFGALRLVSVEQGYDPRDFALVSFGGAGSLHANAVAKLMGSWPVLVPPSPGVLCAFGDATTRTRNDCSRSFVRRFTETDVGEVLGILEALGTQAAELLDRDGIPREEQETTFSADVRYKGQGLTMPLVVDIASFAAEGLAWLAKAFDAEHRKQFHFSFDKDHELVNLRAVAESRPAQVEALTLPRARDPSPAPARTGDNQVYMEGRLQKAAIYDRAKLLAGHVVEGPAIITEMDSTTLVLADCRAEVHETGVILINPKPGLEEGREPGSGNGGTGDAGHCLTPPAIDTVTLDIVENALRSIRLEMDAVLYRTAMSPGIREQHDQFPMIANPRGQMVVGQFGSFIHGLMKSYTKPVEDGDIILLSDPYSCDGAMSHANDWLAVMPIFAPASGGRGQEEDQGRLVGWAAMFGHVTDIGGKVACSMPNDAHSIFEEGVVIPPVRLYRRGELNEDLLELILHQVRMPVWNKCDLMAIVASVKLARARILELCQRFGVEPYLQALDLMLERNKRAMSELIRTSVPNDELYFEDYVCDDSMGHGPYKICCTMAKLPEGRLRFDFTGTDPQSPGSINFFLNEDMFRMFCGAYMIMVFDPEIILNDGFYSLLDVIIPEGSLLKPRKPAALSCRTHALGRIFDILTGLLGQRQPEYLCAAGFSSSPHIMYSGRDSAGEWFQYYGIGFGGIPGRPFGDGADGHSLWPSFTNIPNEFMEKYFPVRIERFYTVPDSGGAGINRGGNGINIVYRFLEDGEVSIHDDRWLTSPWGVNGGKPGRRSTKVLYRGCPLDSVEGGERVVVPSKCDHVKVKKGDLLHYVTWGGGGWGNPLSRPVSAVVQDVRRGLVSVEGARAGYGVVFSGEEVDEAATAATRSGLFSQTALSKEEEKGSAGPSSGQGIFDFGFRKGLQATPAEVQQLLASCQKETGLPPPILPAEAHLGN</sequence>
<dbReference type="GO" id="GO:0017168">
    <property type="term" value="F:5-oxoprolinase (ATP-hydrolyzing) activity"/>
    <property type="evidence" value="ECO:0007669"/>
    <property type="project" value="TreeGrafter"/>
</dbReference>
<comment type="caution">
    <text evidence="7">The sequence shown here is derived from an EMBL/GenBank/DDBJ whole genome shotgun (WGS) entry which is preliminary data.</text>
</comment>
<dbReference type="PANTHER" id="PTHR11365:SF23">
    <property type="entry name" value="HYPOTHETICAL 5-OXOPROLINASE (EUROFUNG)-RELATED"/>
    <property type="match status" value="1"/>
</dbReference>
<dbReference type="InterPro" id="IPR049517">
    <property type="entry name" value="ACX-like_C"/>
</dbReference>
<dbReference type="GO" id="GO:0006749">
    <property type="term" value="P:glutathione metabolic process"/>
    <property type="evidence" value="ECO:0007669"/>
    <property type="project" value="TreeGrafter"/>
</dbReference>
<dbReference type="PANTHER" id="PTHR11365">
    <property type="entry name" value="5-OXOPROLINASE RELATED"/>
    <property type="match status" value="1"/>
</dbReference>
<accession>A0A4D9DI50</accession>
<dbReference type="GO" id="GO:0005829">
    <property type="term" value="C:cytosol"/>
    <property type="evidence" value="ECO:0007669"/>
    <property type="project" value="TreeGrafter"/>
</dbReference>
<protein>
    <recommendedName>
        <fullName evidence="9">5-oxoprolinase</fullName>
    </recommendedName>
</protein>
<feature type="domain" description="Hydantoinase/oxoprolinase N-terminal" evidence="5">
    <location>
        <begin position="11"/>
        <end position="192"/>
    </location>
</feature>
<evidence type="ECO:0000313" key="8">
    <source>
        <dbReference type="Proteomes" id="UP000355283"/>
    </source>
</evidence>
<reference evidence="7 8" key="1">
    <citation type="submission" date="2019-01" db="EMBL/GenBank/DDBJ databases">
        <title>Nuclear Genome Assembly of the Microalgal Biofuel strain Nannochloropsis salina CCMP1776.</title>
        <authorList>
            <person name="Hovde B."/>
        </authorList>
    </citation>
    <scope>NUCLEOTIDE SEQUENCE [LARGE SCALE GENOMIC DNA]</scope>
    <source>
        <strain evidence="7 8">CCMP1776</strain>
    </source>
</reference>
<feature type="domain" description="Acetophenone carboxylase-like C-terminal" evidence="6">
    <location>
        <begin position="516"/>
        <end position="671"/>
    </location>
</feature>
<proteinExistence type="inferred from homology"/>
<dbReference type="EMBL" id="SDOX01000001">
    <property type="protein sequence ID" value="TFJ88618.1"/>
    <property type="molecule type" value="Genomic_DNA"/>
</dbReference>
<keyword evidence="8" id="KW-1185">Reference proteome</keyword>
<feature type="domain" description="Hydantoinase A/oxoprolinase" evidence="3">
    <location>
        <begin position="213"/>
        <end position="494"/>
    </location>
</feature>
<gene>
    <name evidence="7" type="ORF">NSK_000187</name>
</gene>
<evidence type="ECO:0000259" key="4">
    <source>
        <dbReference type="Pfam" id="PF02538"/>
    </source>
</evidence>
<name>A0A4D9DI50_9STRA</name>
<feature type="domain" description="Hydantoinase B/oxoprolinase" evidence="4">
    <location>
        <begin position="716"/>
        <end position="1249"/>
    </location>
</feature>
<dbReference type="InterPro" id="IPR008040">
    <property type="entry name" value="Hydant_A_N"/>
</dbReference>
<dbReference type="Pfam" id="PF19278">
    <property type="entry name" value="Hydant_A_C"/>
    <property type="match status" value="1"/>
</dbReference>
<comment type="similarity">
    <text evidence="1">Belongs to the oxoprolinase family.</text>
</comment>
<dbReference type="Proteomes" id="UP000355283">
    <property type="component" value="Unassembled WGS sequence"/>
</dbReference>
<evidence type="ECO:0000259" key="6">
    <source>
        <dbReference type="Pfam" id="PF19278"/>
    </source>
</evidence>
<dbReference type="InterPro" id="IPR003692">
    <property type="entry name" value="Hydantoinase_B"/>
</dbReference>
<dbReference type="Pfam" id="PF01968">
    <property type="entry name" value="Hydantoinase_A"/>
    <property type="match status" value="1"/>
</dbReference>
<feature type="region of interest" description="Disordered" evidence="2">
    <location>
        <begin position="686"/>
        <end position="705"/>
    </location>
</feature>
<dbReference type="SUPFAM" id="SSF53067">
    <property type="entry name" value="Actin-like ATPase domain"/>
    <property type="match status" value="1"/>
</dbReference>
<evidence type="ECO:0000256" key="2">
    <source>
        <dbReference type="SAM" id="MobiDB-lite"/>
    </source>
</evidence>
<dbReference type="OrthoDB" id="5404895at2759"/>
<dbReference type="InterPro" id="IPR002821">
    <property type="entry name" value="Hydantoinase_A"/>
</dbReference>
<dbReference type="InterPro" id="IPR043129">
    <property type="entry name" value="ATPase_NBD"/>
</dbReference>
<evidence type="ECO:0000259" key="3">
    <source>
        <dbReference type="Pfam" id="PF01968"/>
    </source>
</evidence>
<evidence type="ECO:0000313" key="7">
    <source>
        <dbReference type="EMBL" id="TFJ88618.1"/>
    </source>
</evidence>
<dbReference type="Pfam" id="PF02538">
    <property type="entry name" value="Hydantoinase_B"/>
    <property type="match status" value="1"/>
</dbReference>
<dbReference type="Pfam" id="PF05378">
    <property type="entry name" value="Hydant_A_N"/>
    <property type="match status" value="1"/>
</dbReference>